<protein>
    <submittedName>
        <fullName evidence="1">Uncharacterized protein</fullName>
    </submittedName>
</protein>
<organism evidence="1 2">
    <name type="scientific">Mycolicibacterium wolinskyi</name>
    <dbReference type="NCBI Taxonomy" id="59750"/>
    <lineage>
        <taxon>Bacteria</taxon>
        <taxon>Bacillati</taxon>
        <taxon>Actinomycetota</taxon>
        <taxon>Actinomycetes</taxon>
        <taxon>Mycobacteriales</taxon>
        <taxon>Mycobacteriaceae</taxon>
        <taxon>Mycolicibacterium</taxon>
    </lineage>
</organism>
<dbReference type="RefSeq" id="WP_067857750.1">
    <property type="nucleotide sequence ID" value="NZ_LGTW01000030.1"/>
</dbReference>
<reference evidence="1 2" key="1">
    <citation type="submission" date="2015-07" db="EMBL/GenBank/DDBJ databases">
        <title>A draft genome sequence of Mycobacterium wolinskyi.</title>
        <authorList>
            <person name="de Man T.J."/>
            <person name="Perry K.A."/>
            <person name="Coulliette A.D."/>
            <person name="Jensen B."/>
            <person name="Toney N.C."/>
            <person name="Limbago B.M."/>
            <person name="Noble-Wang J."/>
        </authorList>
    </citation>
    <scope>NUCLEOTIDE SEQUENCE [LARGE SCALE GENOMIC DNA]</scope>
    <source>
        <strain evidence="1 2">CDC_01</strain>
    </source>
</reference>
<dbReference type="PATRIC" id="fig|59750.3.peg.4691"/>
<comment type="caution">
    <text evidence="1">The sequence shown here is derived from an EMBL/GenBank/DDBJ whole genome shotgun (WGS) entry which is preliminary data.</text>
</comment>
<dbReference type="Gene3D" id="3.40.190.10">
    <property type="entry name" value="Periplasmic binding protein-like II"/>
    <property type="match status" value="2"/>
</dbReference>
<sequence length="324" mass="34820">MTAEPERYPEQRLRAATVRSRLMLEVASTLAGDPDWPAHEVRVDMRAPGGERWSASLSGSDGTDAVDAVLERRSTFAIVNPATAITSALLRRPGTTGNELAAIATVPSYDQLGLAVPAGLGVHTLSDLVEAQPTLTVSLRGNRPNHLVHQVIDDVLAAAGTSLDDLRSWGGVVRYDDGLPHKATRMGLLRDGVVDAIFDEGIYNWAEPAVEAGLRLLSIPDDVIAKLSVIGYRPGVLTTQRFPTLDADVPTIDFSGFLIFTRTDTDDSTVRRFCTALLAARDRIGWQGGATLPLERMCADAIDAPVPIAFHPAAAEVWRANNIV</sequence>
<gene>
    <name evidence="1" type="ORF">AFM11_31825</name>
</gene>
<keyword evidence="2" id="KW-1185">Reference proteome</keyword>
<dbReference type="AlphaFoldDB" id="A0A132PCS4"/>
<dbReference type="EMBL" id="LGTW01000030">
    <property type="protein sequence ID" value="KWX20138.1"/>
    <property type="molecule type" value="Genomic_DNA"/>
</dbReference>
<name>A0A132PCS4_9MYCO</name>
<dbReference type="Proteomes" id="UP000070612">
    <property type="component" value="Unassembled WGS sequence"/>
</dbReference>
<proteinExistence type="predicted"/>
<dbReference type="SUPFAM" id="SSF53850">
    <property type="entry name" value="Periplasmic binding protein-like II"/>
    <property type="match status" value="1"/>
</dbReference>
<evidence type="ECO:0000313" key="2">
    <source>
        <dbReference type="Proteomes" id="UP000070612"/>
    </source>
</evidence>
<evidence type="ECO:0000313" key="1">
    <source>
        <dbReference type="EMBL" id="KWX20138.1"/>
    </source>
</evidence>
<accession>A0A132PCS4</accession>